<dbReference type="Proteomes" id="UP000580250">
    <property type="component" value="Unassembled WGS sequence"/>
</dbReference>
<dbReference type="AlphaFoldDB" id="A0A6V7X2M5"/>
<organism evidence="3 4">
    <name type="scientific">Meloidogyne enterolobii</name>
    <name type="common">Root-knot nematode worm</name>
    <name type="synonym">Meloidogyne mayaguensis</name>
    <dbReference type="NCBI Taxonomy" id="390850"/>
    <lineage>
        <taxon>Eukaryota</taxon>
        <taxon>Metazoa</taxon>
        <taxon>Ecdysozoa</taxon>
        <taxon>Nematoda</taxon>
        <taxon>Chromadorea</taxon>
        <taxon>Rhabditida</taxon>
        <taxon>Tylenchina</taxon>
        <taxon>Tylenchomorpha</taxon>
        <taxon>Tylenchoidea</taxon>
        <taxon>Meloidogynidae</taxon>
        <taxon>Meloidogyninae</taxon>
        <taxon>Meloidogyne</taxon>
    </lineage>
</organism>
<evidence type="ECO:0000256" key="2">
    <source>
        <dbReference type="SAM" id="MobiDB-lite"/>
    </source>
</evidence>
<feature type="compositionally biased region" description="Basic and acidic residues" evidence="2">
    <location>
        <begin position="141"/>
        <end position="152"/>
    </location>
</feature>
<evidence type="ECO:0000256" key="1">
    <source>
        <dbReference type="SAM" id="Coils"/>
    </source>
</evidence>
<dbReference type="PANTHER" id="PTHR10856">
    <property type="entry name" value="CORONIN"/>
    <property type="match status" value="1"/>
</dbReference>
<dbReference type="Gene3D" id="2.130.10.10">
    <property type="entry name" value="YVTN repeat-like/Quinoprotein amine dehydrogenase"/>
    <property type="match status" value="1"/>
</dbReference>
<gene>
    <name evidence="3" type="ORF">MENT_LOCUS46446</name>
</gene>
<proteinExistence type="predicted"/>
<dbReference type="GO" id="GO:0051015">
    <property type="term" value="F:actin filament binding"/>
    <property type="evidence" value="ECO:0007669"/>
    <property type="project" value="TreeGrafter"/>
</dbReference>
<dbReference type="InterPro" id="IPR015943">
    <property type="entry name" value="WD40/YVTN_repeat-like_dom_sf"/>
</dbReference>
<feature type="region of interest" description="Disordered" evidence="2">
    <location>
        <begin position="114"/>
        <end position="174"/>
    </location>
</feature>
<feature type="region of interest" description="Disordered" evidence="2">
    <location>
        <begin position="1"/>
        <end position="22"/>
    </location>
</feature>
<dbReference type="Pfam" id="PF16300">
    <property type="entry name" value="WD40_4"/>
    <property type="match status" value="1"/>
</dbReference>
<dbReference type="EMBL" id="CAJEWN010001034">
    <property type="protein sequence ID" value="CAD2193489.1"/>
    <property type="molecule type" value="Genomic_DNA"/>
</dbReference>
<dbReference type="GO" id="GO:0007015">
    <property type="term" value="P:actin filament organization"/>
    <property type="evidence" value="ECO:0007669"/>
    <property type="project" value="TreeGrafter"/>
</dbReference>
<reference evidence="3 4" key="1">
    <citation type="submission" date="2020-08" db="EMBL/GenBank/DDBJ databases">
        <authorList>
            <person name="Koutsovoulos G."/>
            <person name="Danchin GJ E."/>
        </authorList>
    </citation>
    <scope>NUCLEOTIDE SEQUENCE [LARGE SCALE GENOMIC DNA]</scope>
</reference>
<accession>A0A6V7X2M5</accession>
<evidence type="ECO:0000313" key="3">
    <source>
        <dbReference type="EMBL" id="CAD2193489.1"/>
    </source>
</evidence>
<dbReference type="SMART" id="SM01167">
    <property type="entry name" value="DUF1900"/>
    <property type="match status" value="1"/>
</dbReference>
<feature type="compositionally biased region" description="Low complexity" evidence="2">
    <location>
        <begin position="120"/>
        <end position="139"/>
    </location>
</feature>
<feature type="compositionally biased region" description="Low complexity" evidence="2">
    <location>
        <begin position="200"/>
        <end position="230"/>
    </location>
</feature>
<comment type="caution">
    <text evidence="3">The sequence shown here is derived from an EMBL/GenBank/DDBJ whole genome shotgun (WGS) entry which is preliminary data.</text>
</comment>
<keyword evidence="1" id="KW-0175">Coiled coil</keyword>
<dbReference type="OrthoDB" id="1850764at2759"/>
<feature type="coiled-coil region" evidence="1">
    <location>
        <begin position="234"/>
        <end position="261"/>
    </location>
</feature>
<feature type="region of interest" description="Disordered" evidence="2">
    <location>
        <begin position="195"/>
        <end position="230"/>
    </location>
</feature>
<protein>
    <submittedName>
        <fullName evidence="3">Uncharacterized protein</fullName>
    </submittedName>
</protein>
<dbReference type="InterPro" id="IPR015505">
    <property type="entry name" value="Coronin"/>
</dbReference>
<name>A0A6V7X2M5_MELEN</name>
<sequence>MHYINTHTTSEPQRGFGFMPKRGVNSNENEINRIYKITTKGVIDVLQFFVPRKSDLWQSDLYPDTRSMVPALTAEQFSEGKNAPPNLMPVNPEAASVKPKVQVAKKANILAQMPVQESSPQQNNHPPPQQRQIPPQQQPMAHKDTGIVRQTREPSPPPNPTHPKQQSHPPAGCFDRWTKTAAAELDRIKREQQMHLVDNSGGTSTTTPSTTSVTPSISRRGSNSSSAAVNSEELEKIKSVLRQHERRIRLLEDMLADANMANAYGI</sequence>
<feature type="compositionally biased region" description="Polar residues" evidence="2">
    <location>
        <begin position="1"/>
        <end position="12"/>
    </location>
</feature>
<evidence type="ECO:0000313" key="4">
    <source>
        <dbReference type="Proteomes" id="UP000580250"/>
    </source>
</evidence>
<dbReference type="PANTHER" id="PTHR10856:SF0">
    <property type="entry name" value="CORONIN"/>
    <property type="match status" value="1"/>
</dbReference>